<comment type="caution">
    <text evidence="1">The sequence shown here is derived from an EMBL/GenBank/DDBJ whole genome shotgun (WGS) entry which is preliminary data.</text>
</comment>
<keyword evidence="1" id="KW-0808">Transferase</keyword>
<sequence length="106" mass="12058">MPKVEYLGRKVSHNGLETNPKDLSALSDLPFQRITQSHAVIFGDRFIEDYAIYASILYELREIDFAAMMKETTQAQIQQVLEAENVDPGSHEGQIIDYQKVLDLEA</sequence>
<dbReference type="OrthoDB" id="10504287at2759"/>
<gene>
    <name evidence="1" type="ORF">PHMEG_0006325</name>
</gene>
<keyword evidence="1" id="KW-0695">RNA-directed DNA polymerase</keyword>
<evidence type="ECO:0000313" key="2">
    <source>
        <dbReference type="Proteomes" id="UP000198211"/>
    </source>
</evidence>
<dbReference type="EMBL" id="NBNE01000444">
    <property type="protein sequence ID" value="OWZ19429.1"/>
    <property type="molecule type" value="Genomic_DNA"/>
</dbReference>
<dbReference type="GO" id="GO:0003964">
    <property type="term" value="F:RNA-directed DNA polymerase activity"/>
    <property type="evidence" value="ECO:0007669"/>
    <property type="project" value="UniProtKB-KW"/>
</dbReference>
<dbReference type="Proteomes" id="UP000198211">
    <property type="component" value="Unassembled WGS sequence"/>
</dbReference>
<protein>
    <submittedName>
        <fullName evidence="1">Reverse transcriptase</fullName>
    </submittedName>
</protein>
<name>A0A225WQS2_9STRA</name>
<keyword evidence="1" id="KW-0548">Nucleotidyltransferase</keyword>
<proteinExistence type="predicted"/>
<reference evidence="2" key="1">
    <citation type="submission" date="2017-03" db="EMBL/GenBank/DDBJ databases">
        <title>Phytopthora megakarya and P. palmivora, two closely related causual agents of cacao black pod achieved similar genome size and gene model numbers by different mechanisms.</title>
        <authorList>
            <person name="Ali S."/>
            <person name="Shao J."/>
            <person name="Larry D.J."/>
            <person name="Kronmiller B."/>
            <person name="Shen D."/>
            <person name="Strem M.D."/>
            <person name="Melnick R.L."/>
            <person name="Guiltinan M.J."/>
            <person name="Tyler B.M."/>
            <person name="Meinhardt L.W."/>
            <person name="Bailey B.A."/>
        </authorList>
    </citation>
    <scope>NUCLEOTIDE SEQUENCE [LARGE SCALE GENOMIC DNA]</scope>
    <source>
        <strain evidence="2">zdho120</strain>
    </source>
</reference>
<dbReference type="AlphaFoldDB" id="A0A225WQS2"/>
<organism evidence="1 2">
    <name type="scientific">Phytophthora megakarya</name>
    <dbReference type="NCBI Taxonomy" id="4795"/>
    <lineage>
        <taxon>Eukaryota</taxon>
        <taxon>Sar</taxon>
        <taxon>Stramenopiles</taxon>
        <taxon>Oomycota</taxon>
        <taxon>Peronosporomycetes</taxon>
        <taxon>Peronosporales</taxon>
        <taxon>Peronosporaceae</taxon>
        <taxon>Phytophthora</taxon>
    </lineage>
</organism>
<accession>A0A225WQS2</accession>
<evidence type="ECO:0000313" key="1">
    <source>
        <dbReference type="EMBL" id="OWZ19429.1"/>
    </source>
</evidence>
<keyword evidence="2" id="KW-1185">Reference proteome</keyword>